<dbReference type="AlphaFoldDB" id="A0A1J4JS40"/>
<evidence type="ECO:0000313" key="2">
    <source>
        <dbReference type="Proteomes" id="UP000179807"/>
    </source>
</evidence>
<proteinExistence type="predicted"/>
<sequence length="202" mass="22520">MQAINNRKRNYVKRKRSLNESMKIILSTLQAINANSINPIDSSEITHRALSHAKAIEAACWSRRAKFSDDVFQSIVRTKTMELCRTLINSAPGTASHGIDPNTFLKAAIAEHSPLHLFVNEQPSKIIPNCPADTTTIRSLVEPPRMVEAPIPVSIVHNSAIDNRHDSISNPNPVTYHTLNNYNFQKPPQKLILPPIMTLLSS</sequence>
<reference evidence="1" key="1">
    <citation type="submission" date="2016-10" db="EMBL/GenBank/DDBJ databases">
        <authorList>
            <person name="Benchimol M."/>
            <person name="Almeida L.G."/>
            <person name="Vasconcelos A.T."/>
            <person name="Perreira-Neves A."/>
            <person name="Rosa I.A."/>
            <person name="Tasca T."/>
            <person name="Bogo M.R."/>
            <person name="de Souza W."/>
        </authorList>
    </citation>
    <scope>NUCLEOTIDE SEQUENCE [LARGE SCALE GENOMIC DNA]</scope>
    <source>
        <strain evidence="1">K</strain>
    </source>
</reference>
<dbReference type="VEuPathDB" id="TrichDB:TRFO_31996"/>
<gene>
    <name evidence="1" type="ORF">TRFO_31996</name>
</gene>
<evidence type="ECO:0000313" key="1">
    <source>
        <dbReference type="EMBL" id="OHT01248.1"/>
    </source>
</evidence>
<accession>A0A1J4JS40</accession>
<dbReference type="Proteomes" id="UP000179807">
    <property type="component" value="Unassembled WGS sequence"/>
</dbReference>
<name>A0A1J4JS40_9EUKA</name>
<comment type="caution">
    <text evidence="1">The sequence shown here is derived from an EMBL/GenBank/DDBJ whole genome shotgun (WGS) entry which is preliminary data.</text>
</comment>
<dbReference type="EMBL" id="MLAK01000921">
    <property type="protein sequence ID" value="OHT01248.1"/>
    <property type="molecule type" value="Genomic_DNA"/>
</dbReference>
<protein>
    <submittedName>
        <fullName evidence="1">Uncharacterized protein</fullName>
    </submittedName>
</protein>
<organism evidence="1 2">
    <name type="scientific">Tritrichomonas foetus</name>
    <dbReference type="NCBI Taxonomy" id="1144522"/>
    <lineage>
        <taxon>Eukaryota</taxon>
        <taxon>Metamonada</taxon>
        <taxon>Parabasalia</taxon>
        <taxon>Tritrichomonadida</taxon>
        <taxon>Tritrichomonadidae</taxon>
        <taxon>Tritrichomonas</taxon>
    </lineage>
</organism>
<dbReference type="RefSeq" id="XP_068354384.1">
    <property type="nucleotide sequence ID" value="XM_068508253.1"/>
</dbReference>
<keyword evidence="2" id="KW-1185">Reference proteome</keyword>
<dbReference type="GeneID" id="94842957"/>